<dbReference type="EMBL" id="KZ613949">
    <property type="protein sequence ID" value="PMD37368.1"/>
    <property type="molecule type" value="Genomic_DNA"/>
</dbReference>
<dbReference type="AlphaFoldDB" id="A0A2J6RFU7"/>
<keyword evidence="2" id="KW-1185">Reference proteome</keyword>
<reference evidence="1 2" key="1">
    <citation type="submission" date="2016-04" db="EMBL/GenBank/DDBJ databases">
        <title>A degradative enzymes factory behind the ericoid mycorrhizal symbiosis.</title>
        <authorList>
            <consortium name="DOE Joint Genome Institute"/>
            <person name="Martino E."/>
            <person name="Morin E."/>
            <person name="Grelet G."/>
            <person name="Kuo A."/>
            <person name="Kohler A."/>
            <person name="Daghino S."/>
            <person name="Barry K."/>
            <person name="Choi C."/>
            <person name="Cichocki N."/>
            <person name="Clum A."/>
            <person name="Copeland A."/>
            <person name="Hainaut M."/>
            <person name="Haridas S."/>
            <person name="Labutti K."/>
            <person name="Lindquist E."/>
            <person name="Lipzen A."/>
            <person name="Khouja H.-R."/>
            <person name="Murat C."/>
            <person name="Ohm R."/>
            <person name="Olson A."/>
            <person name="Spatafora J."/>
            <person name="Veneault-Fourrey C."/>
            <person name="Henrissat B."/>
            <person name="Grigoriev I."/>
            <person name="Martin F."/>
            <person name="Perotto S."/>
        </authorList>
    </citation>
    <scope>NUCLEOTIDE SEQUENCE [LARGE SCALE GENOMIC DNA]</scope>
    <source>
        <strain evidence="1 2">F</strain>
    </source>
</reference>
<organism evidence="1 2">
    <name type="scientific">Hyaloscypha variabilis (strain UAMH 11265 / GT02V1 / F)</name>
    <name type="common">Meliniomyces variabilis</name>
    <dbReference type="NCBI Taxonomy" id="1149755"/>
    <lineage>
        <taxon>Eukaryota</taxon>
        <taxon>Fungi</taxon>
        <taxon>Dikarya</taxon>
        <taxon>Ascomycota</taxon>
        <taxon>Pezizomycotina</taxon>
        <taxon>Leotiomycetes</taxon>
        <taxon>Helotiales</taxon>
        <taxon>Hyaloscyphaceae</taxon>
        <taxon>Hyaloscypha</taxon>
        <taxon>Hyaloscypha variabilis</taxon>
    </lineage>
</organism>
<protein>
    <submittedName>
        <fullName evidence="1">Uncharacterized protein</fullName>
    </submittedName>
</protein>
<evidence type="ECO:0000313" key="2">
    <source>
        <dbReference type="Proteomes" id="UP000235786"/>
    </source>
</evidence>
<proteinExistence type="predicted"/>
<accession>A0A2J6RFU7</accession>
<sequence>MLRRAQQQHLLRKRRFHREKYPTQRHIILAFLLLPPLLTLPFFRLSHPLPVSFPADEKVQSLTFGLGERVGYPEAFGHGVQAWEGIGVRVGWCCKRGRWRVDGGGEVEN</sequence>
<gene>
    <name evidence="1" type="ORF">L207DRAFT_74971</name>
</gene>
<evidence type="ECO:0000313" key="1">
    <source>
        <dbReference type="EMBL" id="PMD37368.1"/>
    </source>
</evidence>
<dbReference type="Proteomes" id="UP000235786">
    <property type="component" value="Unassembled WGS sequence"/>
</dbReference>
<name>A0A2J6RFU7_HYAVF</name>